<dbReference type="Gene3D" id="1.10.10.10">
    <property type="entry name" value="Winged helix-like DNA-binding domain superfamily/Winged helix DNA-binding domain"/>
    <property type="match status" value="3"/>
</dbReference>
<comment type="function">
    <text evidence="5">Modulates RecA activity.</text>
</comment>
<evidence type="ECO:0000259" key="8">
    <source>
        <dbReference type="Pfam" id="PF21982"/>
    </source>
</evidence>
<dbReference type="Pfam" id="PF21982">
    <property type="entry name" value="RecX_HTH1"/>
    <property type="match status" value="1"/>
</dbReference>
<dbReference type="EMBL" id="KP660886">
    <property type="protein sequence ID" value="AMK08725.1"/>
    <property type="molecule type" value="Genomic_DNA"/>
</dbReference>
<evidence type="ECO:0000256" key="4">
    <source>
        <dbReference type="ARBA" id="ARBA00022490"/>
    </source>
</evidence>
<dbReference type="HAMAP" id="MF_01114">
    <property type="entry name" value="RecX"/>
    <property type="match status" value="1"/>
</dbReference>
<accession>A0A140D751</accession>
<comment type="similarity">
    <text evidence="2 5">Belongs to the RecX family.</text>
</comment>
<evidence type="ECO:0000259" key="7">
    <source>
        <dbReference type="Pfam" id="PF21981"/>
    </source>
</evidence>
<feature type="domain" description="RecX second three-helical" evidence="6">
    <location>
        <begin position="51"/>
        <end position="91"/>
    </location>
</feature>
<dbReference type="PANTHER" id="PTHR33602">
    <property type="entry name" value="REGULATORY PROTEIN RECX FAMILY PROTEIN"/>
    <property type="match status" value="1"/>
</dbReference>
<name>A0A140D751_PASMD</name>
<dbReference type="InterPro" id="IPR053926">
    <property type="entry name" value="RecX_HTH_1st"/>
</dbReference>
<evidence type="ECO:0000256" key="1">
    <source>
        <dbReference type="ARBA" id="ARBA00004496"/>
    </source>
</evidence>
<proteinExistence type="inferred from homology"/>
<dbReference type="RefSeq" id="WP_071523655.1">
    <property type="nucleotide sequence ID" value="NZ_JACDXE010000030.1"/>
</dbReference>
<dbReference type="GO" id="GO:0006282">
    <property type="term" value="P:regulation of DNA repair"/>
    <property type="evidence" value="ECO:0007669"/>
    <property type="project" value="UniProtKB-UniRule"/>
</dbReference>
<dbReference type="InterPro" id="IPR036388">
    <property type="entry name" value="WH-like_DNA-bd_sf"/>
</dbReference>
<dbReference type="GO" id="GO:0005737">
    <property type="term" value="C:cytoplasm"/>
    <property type="evidence" value="ECO:0007669"/>
    <property type="project" value="UniProtKB-SubCell"/>
</dbReference>
<dbReference type="InterPro" id="IPR003783">
    <property type="entry name" value="Regulatory_RecX"/>
</dbReference>
<dbReference type="AlphaFoldDB" id="A0A140D751"/>
<dbReference type="Pfam" id="PF02631">
    <property type="entry name" value="RecX_HTH2"/>
    <property type="match status" value="1"/>
</dbReference>
<evidence type="ECO:0000256" key="5">
    <source>
        <dbReference type="HAMAP-Rule" id="MF_01114"/>
    </source>
</evidence>
<dbReference type="PANTHER" id="PTHR33602:SF1">
    <property type="entry name" value="REGULATORY PROTEIN RECX FAMILY PROTEIN"/>
    <property type="match status" value="1"/>
</dbReference>
<evidence type="ECO:0000256" key="2">
    <source>
        <dbReference type="ARBA" id="ARBA00009695"/>
    </source>
</evidence>
<dbReference type="Pfam" id="PF21981">
    <property type="entry name" value="RecX_HTH3"/>
    <property type="match status" value="1"/>
</dbReference>
<sequence>MSSPALNYVVGLLARREYSEFELRCKMQEKGFSEQEIDDTLAFCQQKNWQNDRRFTENYLTFRAQRGYGFARIKQELQQLKGISSTLISEAEQTLVPDWQHHALTVLRKKFPQYAEITDLKLKQKVWRYMLSHGFKPEQFAHYVGHTEYEE</sequence>
<dbReference type="NCBIfam" id="NF001057">
    <property type="entry name" value="PRK00117.3-3"/>
    <property type="match status" value="1"/>
</dbReference>
<organism evidence="9">
    <name type="scientific">Pasteurella multocida</name>
    <dbReference type="NCBI Taxonomy" id="747"/>
    <lineage>
        <taxon>Bacteria</taxon>
        <taxon>Pseudomonadati</taxon>
        <taxon>Pseudomonadota</taxon>
        <taxon>Gammaproteobacteria</taxon>
        <taxon>Pasteurellales</taxon>
        <taxon>Pasteurellaceae</taxon>
        <taxon>Pasteurella</taxon>
    </lineage>
</organism>
<reference evidence="9" key="1">
    <citation type="submission" date="2015-01" db="EMBL/GenBank/DDBJ databases">
        <title>Draft genome sequence of Pasteurella multocida isolated from alpaca pneumonia.</title>
        <authorList>
            <person name="Maturrano L."/>
            <person name="Hurtado R."/>
            <person name="Allasi N."/>
            <person name="Juscamayta E."/>
            <person name="Fernandez D."/>
            <person name="Maximiliano J."/>
            <person name="Rimac R."/>
            <person name="Rosadio R."/>
        </authorList>
    </citation>
    <scope>NUCLEOTIDE SEQUENCE</scope>
    <source>
        <strain evidence="9">UNMSM</strain>
    </source>
</reference>
<dbReference type="InterPro" id="IPR053925">
    <property type="entry name" value="RecX_HTH_3rd"/>
</dbReference>
<evidence type="ECO:0000259" key="6">
    <source>
        <dbReference type="Pfam" id="PF02631"/>
    </source>
</evidence>
<evidence type="ECO:0000256" key="3">
    <source>
        <dbReference type="ARBA" id="ARBA00018111"/>
    </source>
</evidence>
<feature type="domain" description="RecX first three-helical" evidence="8">
    <location>
        <begin position="5"/>
        <end position="44"/>
    </location>
</feature>
<gene>
    <name evidence="5 9" type="primary">recX</name>
</gene>
<comment type="subcellular location">
    <subcellularLocation>
        <location evidence="1 5">Cytoplasm</location>
    </subcellularLocation>
</comment>
<keyword evidence="4 5" id="KW-0963">Cytoplasm</keyword>
<dbReference type="InterPro" id="IPR053924">
    <property type="entry name" value="RecX_HTH_2nd"/>
</dbReference>
<feature type="domain" description="RecX third three-helical" evidence="7">
    <location>
        <begin position="102"/>
        <end position="139"/>
    </location>
</feature>
<protein>
    <recommendedName>
        <fullName evidence="3 5">Regulatory protein RecX</fullName>
    </recommendedName>
</protein>
<evidence type="ECO:0000313" key="9">
    <source>
        <dbReference type="EMBL" id="AMK08725.1"/>
    </source>
</evidence>